<proteinExistence type="predicted"/>
<reference evidence="6 7" key="1">
    <citation type="submission" date="2016-09" db="EMBL/GenBank/DDBJ databases">
        <title>Xenorhabdus thuongxuanensis sp. nov. and Xenorhabdus eapokensis sp. nov., isolated from Steinernema species.</title>
        <authorList>
            <person name="Kaempfer P."/>
            <person name="Tobias N.J."/>
            <person name="Phan Ke L."/>
            <person name="Bode H.B."/>
            <person name="Glaeser S.P."/>
        </authorList>
    </citation>
    <scope>NUCLEOTIDE SEQUENCE [LARGE SCALE GENOMIC DNA]</scope>
    <source>
        <strain evidence="6 7">DL20</strain>
    </source>
</reference>
<evidence type="ECO:0000259" key="4">
    <source>
        <dbReference type="Pfam" id="PF18818"/>
    </source>
</evidence>
<evidence type="ECO:0000256" key="1">
    <source>
        <dbReference type="SAM" id="Coils"/>
    </source>
</evidence>
<dbReference type="Pfam" id="PF18818">
    <property type="entry name" value="MPTase-PolyVal"/>
    <property type="match status" value="1"/>
</dbReference>
<evidence type="ECO:0000259" key="3">
    <source>
        <dbReference type="Pfam" id="PF08401"/>
    </source>
</evidence>
<comment type="caution">
    <text evidence="6">The sequence shown here is derived from an EMBL/GenBank/DDBJ whole genome shotgun (WGS) entry which is preliminary data.</text>
</comment>
<dbReference type="EMBL" id="MKGQ01000030">
    <property type="protein sequence ID" value="OKP00834.1"/>
    <property type="molecule type" value="Genomic_DNA"/>
</dbReference>
<feature type="coiled-coil region" evidence="1">
    <location>
        <begin position="479"/>
        <end position="506"/>
    </location>
</feature>
<dbReference type="Pfam" id="PF18974">
    <property type="entry name" value="DUF5710"/>
    <property type="match status" value="1"/>
</dbReference>
<accession>A0A1Q5TKU7</accession>
<dbReference type="InterPro" id="IPR013610">
    <property type="entry name" value="ArdC_N"/>
</dbReference>
<feature type="compositionally biased region" description="Polar residues" evidence="2">
    <location>
        <begin position="778"/>
        <end position="789"/>
    </location>
</feature>
<evidence type="ECO:0000259" key="5">
    <source>
        <dbReference type="Pfam" id="PF18974"/>
    </source>
</evidence>
<protein>
    <submittedName>
        <fullName evidence="6">Antirestriction protein</fullName>
    </submittedName>
</protein>
<dbReference type="AlphaFoldDB" id="A0A1Q5TKU7"/>
<name>A0A1Q5TKU7_9GAMM</name>
<gene>
    <name evidence="6" type="ORF">Xedl_03149</name>
</gene>
<evidence type="ECO:0000313" key="7">
    <source>
        <dbReference type="Proteomes" id="UP000186268"/>
    </source>
</evidence>
<dbReference type="RefSeq" id="WP_074024753.1">
    <property type="nucleotide sequence ID" value="NZ_CAWNAG010000137.1"/>
</dbReference>
<evidence type="ECO:0000256" key="2">
    <source>
        <dbReference type="SAM" id="MobiDB-lite"/>
    </source>
</evidence>
<feature type="compositionally biased region" description="Basic and acidic residues" evidence="2">
    <location>
        <begin position="759"/>
        <end position="777"/>
    </location>
</feature>
<feature type="domain" description="N-terminal" evidence="3">
    <location>
        <begin position="3"/>
        <end position="104"/>
    </location>
</feature>
<dbReference type="InterPro" id="IPR041459">
    <property type="entry name" value="MPTase-PolyVal"/>
</dbReference>
<dbReference type="Proteomes" id="UP000186268">
    <property type="component" value="Unassembled WGS sequence"/>
</dbReference>
<feature type="domain" description="DUF5710" evidence="5">
    <location>
        <begin position="332"/>
        <end position="368"/>
    </location>
</feature>
<dbReference type="STRING" id="1873482.Xedl_03149"/>
<feature type="region of interest" description="Disordered" evidence="2">
    <location>
        <begin position="309"/>
        <end position="328"/>
    </location>
</feature>
<feature type="domain" description="Polyvalent protein metallopeptidase" evidence="4">
    <location>
        <begin position="156"/>
        <end position="279"/>
    </location>
</feature>
<dbReference type="InterPro" id="IPR043764">
    <property type="entry name" value="DUF5710"/>
</dbReference>
<organism evidence="6 7">
    <name type="scientific">Xenorhabdus eapokensis</name>
    <dbReference type="NCBI Taxonomy" id="1873482"/>
    <lineage>
        <taxon>Bacteria</taxon>
        <taxon>Pseudomonadati</taxon>
        <taxon>Pseudomonadota</taxon>
        <taxon>Gammaproteobacteria</taxon>
        <taxon>Enterobacterales</taxon>
        <taxon>Morganellaceae</taxon>
        <taxon>Xenorhabdus</taxon>
    </lineage>
</organism>
<dbReference type="GO" id="GO:0003697">
    <property type="term" value="F:single-stranded DNA binding"/>
    <property type="evidence" value="ECO:0007669"/>
    <property type="project" value="InterPro"/>
</dbReference>
<keyword evidence="1" id="KW-0175">Coiled coil</keyword>
<dbReference type="Pfam" id="PF08401">
    <property type="entry name" value="ArdcN"/>
    <property type="match status" value="1"/>
</dbReference>
<keyword evidence="7" id="KW-1185">Reference proteome</keyword>
<dbReference type="OrthoDB" id="9792687at2"/>
<feature type="region of interest" description="Disordered" evidence="2">
    <location>
        <begin position="759"/>
        <end position="800"/>
    </location>
</feature>
<evidence type="ECO:0000313" key="6">
    <source>
        <dbReference type="EMBL" id="OKP00834.1"/>
    </source>
</evidence>
<sequence>MKQDYAENVTARIIAQLEQGTAPWQRPWKPGELLLPYNPTTGKKYRGMNTLWLHMQGYGDPRWMTYKQAAGEGAQVRKGEKGTHIVYWKFNEEKKVVDEHGRPILDPETGKQKTITVLLERPRSFTAVVFNAAQIDGLPSFDALPVRPEPERHMLAETILLNSGAKIQHDPGDRAFYRPISDSITLPARNQFPTADNYYATALHELGHWTGHPSRLARDLTHPFGSEGYAREELRAEIASLMLGERLNIGHDFGQHAAYVGSWIKILKEDPREIFRAAADAERISDYIMGFEHEKAQEVAVERQNEPMGLKTGRVPDQTVLHEPPENPMPSRTYLAVPYLEKNDAKARGAKWDKEAKAWYAPEGVDVALSGLDKWSTAHAHVVKAAVPEPVDRQFIAALKEAGLDIDKAHDGFSHPVADGKIHRVPTINDKAGATSGAYALHMDEQTPGGFIQNFKTGEIIHWKPEGKIGKLNAEERAQQVADAALQRKKRELQRMTEQSATAMAALILWSESTDATADNAYCKIKGIDDPAGLRVVPDHISYLGALHNIRIAKTAQEAKALRDANPDFRVFNKGDLLIPGWDIHGKLWTLQSVNPSFKSFMKGGRKHGLFTVAGTHDPQKALNELDSKSLLFMAEGYATAYTVSKLNGDAPVIVAFDSGNFNAVAKNLRWRFPHHFLLIAADNDHTASNKGNPNVGLVKAEEVAAQYGGGVVAPEFTVGDKGSDWNDLAKIKDIDTARQMFALQLTIAKATAKYIDDSKKPVKAEQDVRLPKDESTQLKTMAGNQSSPRPKRRGMDESL</sequence>